<protein>
    <submittedName>
        <fullName evidence="1">Uncharacterized protein</fullName>
    </submittedName>
</protein>
<accession>A0A3M7RZF7</accession>
<keyword evidence="2" id="KW-1185">Reference proteome</keyword>
<dbReference type="Proteomes" id="UP000276133">
    <property type="component" value="Unassembled WGS sequence"/>
</dbReference>
<evidence type="ECO:0000313" key="2">
    <source>
        <dbReference type="Proteomes" id="UP000276133"/>
    </source>
</evidence>
<sequence length="71" mass="8349">MALISLFIEFFDSSKKYAEEDVIKYAKSNILYISSLRKKASKLESISCTKNQNNEKNDWGHEPQIYFMHLI</sequence>
<evidence type="ECO:0000313" key="1">
    <source>
        <dbReference type="EMBL" id="RNA28953.1"/>
    </source>
</evidence>
<organism evidence="1 2">
    <name type="scientific">Brachionus plicatilis</name>
    <name type="common">Marine rotifer</name>
    <name type="synonym">Brachionus muelleri</name>
    <dbReference type="NCBI Taxonomy" id="10195"/>
    <lineage>
        <taxon>Eukaryota</taxon>
        <taxon>Metazoa</taxon>
        <taxon>Spiralia</taxon>
        <taxon>Gnathifera</taxon>
        <taxon>Rotifera</taxon>
        <taxon>Eurotatoria</taxon>
        <taxon>Monogononta</taxon>
        <taxon>Pseudotrocha</taxon>
        <taxon>Ploima</taxon>
        <taxon>Brachionidae</taxon>
        <taxon>Brachionus</taxon>
    </lineage>
</organism>
<gene>
    <name evidence="1" type="ORF">BpHYR1_019084</name>
</gene>
<proteinExistence type="predicted"/>
<dbReference type="AlphaFoldDB" id="A0A3M7RZF7"/>
<name>A0A3M7RZF7_BRAPC</name>
<dbReference type="EMBL" id="REGN01002305">
    <property type="protein sequence ID" value="RNA28953.1"/>
    <property type="molecule type" value="Genomic_DNA"/>
</dbReference>
<reference evidence="1 2" key="1">
    <citation type="journal article" date="2018" name="Sci. Rep.">
        <title>Genomic signatures of local adaptation to the degree of environmental predictability in rotifers.</title>
        <authorList>
            <person name="Franch-Gras L."/>
            <person name="Hahn C."/>
            <person name="Garcia-Roger E.M."/>
            <person name="Carmona M.J."/>
            <person name="Serra M."/>
            <person name="Gomez A."/>
        </authorList>
    </citation>
    <scope>NUCLEOTIDE SEQUENCE [LARGE SCALE GENOMIC DNA]</scope>
    <source>
        <strain evidence="1">HYR1</strain>
    </source>
</reference>
<comment type="caution">
    <text evidence="1">The sequence shown here is derived from an EMBL/GenBank/DDBJ whole genome shotgun (WGS) entry which is preliminary data.</text>
</comment>